<keyword evidence="2" id="KW-1185">Reference proteome</keyword>
<proteinExistence type="predicted"/>
<evidence type="ECO:0000313" key="2">
    <source>
        <dbReference type="Proteomes" id="UP000004994"/>
    </source>
</evidence>
<sequence>MCEGKSTAQVVTDPHILFLEKMLHLTSEEIYETCFDKKGTSSLQNVEDQLNGKIFNIHMKRLFTKKLDAKLSILSYLEKEDIVHNQ</sequence>
<reference evidence="1" key="1">
    <citation type="journal article" date="2012" name="Nature">
        <title>The tomato genome sequence provides insights into fleshy fruit evolution.</title>
        <authorList>
            <consortium name="Tomato Genome Consortium"/>
        </authorList>
    </citation>
    <scope>NUCLEOTIDE SEQUENCE [LARGE SCALE GENOMIC DNA]</scope>
    <source>
        <strain evidence="1">cv. Heinz 1706</strain>
    </source>
</reference>
<dbReference type="InParanoid" id="A0A3Q7EXU7"/>
<accession>A0A3Q7EXU7</accession>
<protein>
    <submittedName>
        <fullName evidence="1">Uncharacterized protein</fullName>
    </submittedName>
</protein>
<evidence type="ECO:0000313" key="1">
    <source>
        <dbReference type="EnsemblPlants" id="Solyc02g050247.1.1"/>
    </source>
</evidence>
<dbReference type="AlphaFoldDB" id="A0A3Q7EXU7"/>
<dbReference type="Proteomes" id="UP000004994">
    <property type="component" value="Chromosome 2"/>
</dbReference>
<dbReference type="Gramene" id="Solyc02g050247.1.1">
    <property type="protein sequence ID" value="Solyc02g050247.1.1"/>
    <property type="gene ID" value="Solyc02g050247.1"/>
</dbReference>
<name>A0A3Q7EXU7_SOLLC</name>
<dbReference type="EnsemblPlants" id="Solyc02g050247.1.1">
    <property type="protein sequence ID" value="Solyc02g050247.1.1"/>
    <property type="gene ID" value="Solyc02g050247.1"/>
</dbReference>
<organism evidence="1">
    <name type="scientific">Solanum lycopersicum</name>
    <name type="common">Tomato</name>
    <name type="synonym">Lycopersicon esculentum</name>
    <dbReference type="NCBI Taxonomy" id="4081"/>
    <lineage>
        <taxon>Eukaryota</taxon>
        <taxon>Viridiplantae</taxon>
        <taxon>Streptophyta</taxon>
        <taxon>Embryophyta</taxon>
        <taxon>Tracheophyta</taxon>
        <taxon>Spermatophyta</taxon>
        <taxon>Magnoliopsida</taxon>
        <taxon>eudicotyledons</taxon>
        <taxon>Gunneridae</taxon>
        <taxon>Pentapetalae</taxon>
        <taxon>asterids</taxon>
        <taxon>lamiids</taxon>
        <taxon>Solanales</taxon>
        <taxon>Solanaceae</taxon>
        <taxon>Solanoideae</taxon>
        <taxon>Solaneae</taxon>
        <taxon>Solanum</taxon>
        <taxon>Solanum subgen. Lycopersicon</taxon>
    </lineage>
</organism>
<reference evidence="1" key="2">
    <citation type="submission" date="2019-01" db="UniProtKB">
        <authorList>
            <consortium name="EnsemblPlants"/>
        </authorList>
    </citation>
    <scope>IDENTIFICATION</scope>
    <source>
        <strain evidence="1">cv. Heinz 1706</strain>
    </source>
</reference>
<gene>
    <name evidence="1" type="primary">LOC112940964</name>
</gene>